<reference evidence="2" key="1">
    <citation type="submission" date="2019-03" db="EMBL/GenBank/DDBJ databases">
        <title>WGS assembly of Setaria viridis.</title>
        <authorList>
            <person name="Huang P."/>
            <person name="Jenkins J."/>
            <person name="Grimwood J."/>
            <person name="Barry K."/>
            <person name="Healey A."/>
            <person name="Mamidi S."/>
            <person name="Sreedasyam A."/>
            <person name="Shu S."/>
            <person name="Feldman M."/>
            <person name="Wu J."/>
            <person name="Yu Y."/>
            <person name="Chen C."/>
            <person name="Johnson J."/>
            <person name="Rokhsar D."/>
            <person name="Baxter I."/>
            <person name="Schmutz J."/>
            <person name="Brutnell T."/>
            <person name="Kellogg E."/>
        </authorList>
    </citation>
    <scope>NUCLEOTIDE SEQUENCE [LARGE SCALE GENOMIC DNA]</scope>
</reference>
<sequence>MAFFSPRTARMFGYSHGDQKYILQRKLTPSSLMSSKALHSSNGCGRAHHSPSHPLTTYPPSSLLPSRRRTLLSSALSFHRKPEPLLFFLLHLASLPSQLDLFPPSFSPPQEPAACSLLSFSLSSAPPIKQANSLVLFFPKSISTFSSSPISRQAPQAGAPLPSLSPSSVFQSKPIPTAAALLPFPSLAQAQAEPAARLEHRRLDTLWRFGLGMAVVPGLFAEGPRSSTASASSPTTTVGGSRRTVPHGARAEAAAVPPTSAAATVAAA</sequence>
<dbReference type="Gramene" id="TKW21254">
    <property type="protein sequence ID" value="TKW21254"/>
    <property type="gene ID" value="SEVIR_4G171600v2"/>
</dbReference>
<organism evidence="2 3">
    <name type="scientific">Setaria viridis</name>
    <name type="common">Green bristlegrass</name>
    <name type="synonym">Setaria italica subsp. viridis</name>
    <dbReference type="NCBI Taxonomy" id="4556"/>
    <lineage>
        <taxon>Eukaryota</taxon>
        <taxon>Viridiplantae</taxon>
        <taxon>Streptophyta</taxon>
        <taxon>Embryophyta</taxon>
        <taxon>Tracheophyta</taxon>
        <taxon>Spermatophyta</taxon>
        <taxon>Magnoliopsida</taxon>
        <taxon>Liliopsida</taxon>
        <taxon>Poales</taxon>
        <taxon>Poaceae</taxon>
        <taxon>PACMAD clade</taxon>
        <taxon>Panicoideae</taxon>
        <taxon>Panicodae</taxon>
        <taxon>Paniceae</taxon>
        <taxon>Cenchrinae</taxon>
        <taxon>Setaria</taxon>
    </lineage>
</organism>
<proteinExistence type="predicted"/>
<accession>A0A4U6V0L8</accession>
<gene>
    <name evidence="2" type="ORF">SEVIR_4G171600v2</name>
</gene>
<evidence type="ECO:0000313" key="2">
    <source>
        <dbReference type="EMBL" id="TKW21254.1"/>
    </source>
</evidence>
<feature type="region of interest" description="Disordered" evidence="1">
    <location>
        <begin position="35"/>
        <end position="60"/>
    </location>
</feature>
<dbReference type="AlphaFoldDB" id="A0A4U6V0L8"/>
<evidence type="ECO:0000313" key="3">
    <source>
        <dbReference type="Proteomes" id="UP000298652"/>
    </source>
</evidence>
<feature type="region of interest" description="Disordered" evidence="1">
    <location>
        <begin position="223"/>
        <end position="268"/>
    </location>
</feature>
<dbReference type="EMBL" id="CM016555">
    <property type="protein sequence ID" value="TKW21254.1"/>
    <property type="molecule type" value="Genomic_DNA"/>
</dbReference>
<name>A0A4U6V0L8_SETVI</name>
<protein>
    <submittedName>
        <fullName evidence="2">Uncharacterized protein</fullName>
    </submittedName>
</protein>
<keyword evidence="3" id="KW-1185">Reference proteome</keyword>
<evidence type="ECO:0000256" key="1">
    <source>
        <dbReference type="SAM" id="MobiDB-lite"/>
    </source>
</evidence>
<dbReference type="Proteomes" id="UP000298652">
    <property type="component" value="Chromosome 4"/>
</dbReference>
<feature type="compositionally biased region" description="Low complexity" evidence="1">
    <location>
        <begin position="226"/>
        <end position="237"/>
    </location>
</feature>
<feature type="compositionally biased region" description="Low complexity" evidence="1">
    <location>
        <begin position="251"/>
        <end position="268"/>
    </location>
</feature>